<dbReference type="KEGG" id="pavi:110769994"/>
<feature type="region of interest" description="Disordered" evidence="1">
    <location>
        <begin position="1"/>
        <end position="147"/>
    </location>
</feature>
<feature type="compositionally biased region" description="Basic and acidic residues" evidence="1">
    <location>
        <begin position="1"/>
        <end position="21"/>
    </location>
</feature>
<dbReference type="AlphaFoldDB" id="A0A6P5TQD7"/>
<gene>
    <name evidence="3" type="primary">LOC110769994</name>
</gene>
<proteinExistence type="predicted"/>
<accession>A0A6P5TQD7</accession>
<feature type="compositionally biased region" description="Basic and acidic residues" evidence="1">
    <location>
        <begin position="107"/>
        <end position="129"/>
    </location>
</feature>
<dbReference type="GeneID" id="110769994"/>
<evidence type="ECO:0000313" key="2">
    <source>
        <dbReference type="Proteomes" id="UP000515124"/>
    </source>
</evidence>
<name>A0A6P5TQD7_PRUAV</name>
<evidence type="ECO:0000313" key="3">
    <source>
        <dbReference type="RefSeq" id="XP_021829758.1"/>
    </source>
</evidence>
<protein>
    <submittedName>
        <fullName evidence="3">Uncharacterized protein DDB_G0286299-like</fullName>
    </submittedName>
</protein>
<keyword evidence="2" id="KW-1185">Reference proteome</keyword>
<dbReference type="RefSeq" id="XP_021829758.1">
    <property type="nucleotide sequence ID" value="XM_021974066.1"/>
</dbReference>
<dbReference type="Proteomes" id="UP000515124">
    <property type="component" value="Unplaced"/>
</dbReference>
<organism evidence="2 3">
    <name type="scientific">Prunus avium</name>
    <name type="common">Cherry</name>
    <name type="synonym">Cerasus avium</name>
    <dbReference type="NCBI Taxonomy" id="42229"/>
    <lineage>
        <taxon>Eukaryota</taxon>
        <taxon>Viridiplantae</taxon>
        <taxon>Streptophyta</taxon>
        <taxon>Embryophyta</taxon>
        <taxon>Tracheophyta</taxon>
        <taxon>Spermatophyta</taxon>
        <taxon>Magnoliopsida</taxon>
        <taxon>eudicotyledons</taxon>
        <taxon>Gunneridae</taxon>
        <taxon>Pentapetalae</taxon>
        <taxon>rosids</taxon>
        <taxon>fabids</taxon>
        <taxon>Rosales</taxon>
        <taxon>Rosaceae</taxon>
        <taxon>Amygdaloideae</taxon>
        <taxon>Amygdaleae</taxon>
        <taxon>Prunus</taxon>
    </lineage>
</organism>
<feature type="compositionally biased region" description="Acidic residues" evidence="1">
    <location>
        <begin position="65"/>
        <end position="80"/>
    </location>
</feature>
<sequence length="239" mass="28038">MKEQADKEKKDERIAEERDNNEAIEGETTEQIEQKIEKPTKNLERTYGKDNQKDDNTTEEKKEESELEMLESPNDEDENADEKTPEKSVIMPVKEVGTRQLRSGIKIIKDRKDRKPAKKQDYTYPEAHKKAQKRASQSEDEATNKKKDKDTYLQLHMYKVYNRLDEISKRKLENYWKTASDSDEDAFYLNNRTILYKHNIEKLMGDDPISALIIDAYGEALNDDAKQNTQTKKCLLVRQ</sequence>
<feature type="compositionally biased region" description="Basic and acidic residues" evidence="1">
    <location>
        <begin position="32"/>
        <end position="64"/>
    </location>
</feature>
<reference evidence="3" key="1">
    <citation type="submission" date="2025-08" db="UniProtKB">
        <authorList>
            <consortium name="RefSeq"/>
        </authorList>
    </citation>
    <scope>IDENTIFICATION</scope>
</reference>
<evidence type="ECO:0000256" key="1">
    <source>
        <dbReference type="SAM" id="MobiDB-lite"/>
    </source>
</evidence>